<feature type="repeat" description="ANK" evidence="3">
    <location>
        <begin position="522"/>
        <end position="554"/>
    </location>
</feature>
<dbReference type="SUPFAM" id="SSF48403">
    <property type="entry name" value="Ankyrin repeat"/>
    <property type="match status" value="3"/>
</dbReference>
<dbReference type="InterPro" id="IPR027417">
    <property type="entry name" value="P-loop_NTPase"/>
</dbReference>
<dbReference type="InterPro" id="IPR051165">
    <property type="entry name" value="Multifunctional_ANK_Repeat"/>
</dbReference>
<feature type="repeat" description="ANK" evidence="3">
    <location>
        <begin position="1138"/>
        <end position="1170"/>
    </location>
</feature>
<feature type="domain" description="Nephrocystin 3-like N-terminal" evidence="4">
    <location>
        <begin position="43"/>
        <end position="198"/>
    </location>
</feature>
<sequence>MSMRFQHQLMSATDFDFYIQELNNSSIIERVWLESVVTSSLKKQTHVLLSANLGYGKSTIVSQIMCAGVYSPWHHLRQMTNAYHMCRFNYKASVQSDIFIRNLAGKIVKDVPELGNPILADEHALDYLEEYRCRQDPFLCLEIAIIAPLKHIQTDKKYLIIIDALDECDTPMGNDLYDLLAKKVSDFPPFFQFLFTSRKISKVLYEFTTLRNVLEIDLENFEERNILDAHKLIEITSNLTDGKKLQLVNMSNGNLLHINSYLDYYKKNTAWEFSKIPKTLENIYHLNLERILGTNGSTFVQWNAIFEVLCAAVNPIDLDELFLITDVSANKRRTFSMLLGNEFGHFLQHYDNKLSFQHKSLKEFLTNDSRKLLPFYINITRGHTLFTKHFLHEPTYQNVRNEKDLLDIASHVALTYNNQFSKTFLKLFNRTHLDHTRLLICMASEVNCYDTANLIIQLITQSGLSSSNMSNAAFIASSNGNFKTLISFHEKKVNLKSKYNIYLEHSMKGPELVHMCKFVFFCGYNVFHIAAQRGYVEIVDYLLNKYPDILYEQNSIHLNAFQLAAENGHTNIIELFLDIDLSLADQHSLYYASQQGHGEIVSLLLNYVNETCLPCNGTLYWLPALSFRKQNNITIPIEVLGKNSNNLENLNLSLLGQMLYDTEHAVLLDDWRLITCESALNAAVRNGHLRIVKSLLEEKVNTLHCEMFDGRTPLMTAAIYDQTEVFRYLHDSGGNFAFRCKRKCVSGDNIEKPELDLLKEKACPENGSISHLLAIHNSYGIIKYLLKNGFDDWESRDSKGLTPLHYAFCSNSNNFIKLVVFADKDKVHLNLNSKSSNGSTPYHSAAICKSLILSHYVDTSVRNMPDKVDNNNRSILHYGLMQLVSQEEAIQIDRVGKDYFSDLLFRVAINNKHDYMRVDMDGRNVLHYAASSGNYWAFFKVVQTLKNGEINVLLYCKDKRGYTPLKAAFEALTPRQSFESLKIPLNCSLNELFSTTCKANLSVILLPHEYFIFTVSKYLSSSNYFTPLNVKDYLILAINKSRIYPILILKSYTPKEFNDIVSTSTEIPSLLAKSDIQIIAEHIFNADNSLRCNKSESPLHQLVLNAMNGHDISPLTSFLINVFKKFSSSYLDQCYDKDGYNLLHRAAMGGNIGTMKLMLKKGMNVSRLSKNGRSVLELCIYSSPFLKNGRVPSYYVSGPRFHVLEYVFQSETLNISFDRTQTIDFDTTSDLLVNKMAESLKKDVPQKNICNRENIGLVHVAAAKGFLKFLKRVHSIFGAQSIYCKDRFNVSPYYLAQIYGQIEIVRWIQNLQIQSEPPAQIVQNILTYNLIANHLTLTQFDWTCFQDYNFKYRALLRNQAVTCISRLPSERIHYKNTYNATTIEILFTSIYFDFLESNAVDKDREFVKMADIFQRIPKKTKAFGQLYSLYHLSLFSNFIRRQLLLFNIDDGEYFYRQLQTRGTQTNEPLSDNEINLLYQAVISRNYRHFKTKHVY</sequence>
<proteinExistence type="predicted"/>
<evidence type="ECO:0000256" key="1">
    <source>
        <dbReference type="ARBA" id="ARBA00022737"/>
    </source>
</evidence>
<dbReference type="PROSITE" id="PS50297">
    <property type="entry name" value="ANK_REP_REGION"/>
    <property type="match status" value="2"/>
</dbReference>
<reference evidence="6" key="1">
    <citation type="submission" date="2018-11" db="EMBL/GenBank/DDBJ databases">
        <authorList>
            <person name="Alioto T."/>
            <person name="Alioto T."/>
        </authorList>
    </citation>
    <scope>NUCLEOTIDE SEQUENCE</scope>
</reference>
<evidence type="ECO:0000313" key="7">
    <source>
        <dbReference type="Proteomes" id="UP000596742"/>
    </source>
</evidence>
<dbReference type="SMART" id="SM00248">
    <property type="entry name" value="ANK"/>
    <property type="match status" value="10"/>
</dbReference>
<evidence type="ECO:0000259" key="4">
    <source>
        <dbReference type="Pfam" id="PF24883"/>
    </source>
</evidence>
<dbReference type="Proteomes" id="UP000596742">
    <property type="component" value="Unassembled WGS sequence"/>
</dbReference>
<dbReference type="InterPro" id="IPR036770">
    <property type="entry name" value="Ankyrin_rpt-contain_sf"/>
</dbReference>
<dbReference type="SUPFAM" id="SSF52540">
    <property type="entry name" value="P-loop containing nucleoside triphosphate hydrolases"/>
    <property type="match status" value="1"/>
</dbReference>
<gene>
    <name evidence="5" type="ORF">MGAL_10B046237</name>
    <name evidence="6" type="ORF">MGAL_10B068771</name>
</gene>
<protein>
    <recommendedName>
        <fullName evidence="4">Nephrocystin 3-like N-terminal domain-containing protein</fullName>
    </recommendedName>
</protein>
<dbReference type="InterPro" id="IPR002110">
    <property type="entry name" value="Ankyrin_rpt"/>
</dbReference>
<dbReference type="InterPro" id="IPR056884">
    <property type="entry name" value="NPHP3-like_N"/>
</dbReference>
<keyword evidence="1" id="KW-0677">Repeat</keyword>
<accession>A0A8B6EZH1</accession>
<name>A0A8B6EZH1_MYTGA</name>
<evidence type="ECO:0000256" key="3">
    <source>
        <dbReference type="PROSITE-ProRule" id="PRU00023"/>
    </source>
</evidence>
<evidence type="ECO:0000313" key="5">
    <source>
        <dbReference type="EMBL" id="VDI12420.1"/>
    </source>
</evidence>
<comment type="caution">
    <text evidence="6">The sequence shown here is derived from an EMBL/GenBank/DDBJ whole genome shotgun (WGS) entry which is preliminary data.</text>
</comment>
<dbReference type="PROSITE" id="PS50088">
    <property type="entry name" value="ANK_REPEAT"/>
    <property type="match status" value="3"/>
</dbReference>
<dbReference type="PANTHER" id="PTHR24123:SF33">
    <property type="entry name" value="PROTEIN HOS4"/>
    <property type="match status" value="1"/>
</dbReference>
<keyword evidence="7" id="KW-1185">Reference proteome</keyword>
<organism evidence="6 7">
    <name type="scientific">Mytilus galloprovincialis</name>
    <name type="common">Mediterranean mussel</name>
    <dbReference type="NCBI Taxonomy" id="29158"/>
    <lineage>
        <taxon>Eukaryota</taxon>
        <taxon>Metazoa</taxon>
        <taxon>Spiralia</taxon>
        <taxon>Lophotrochozoa</taxon>
        <taxon>Mollusca</taxon>
        <taxon>Bivalvia</taxon>
        <taxon>Autobranchia</taxon>
        <taxon>Pteriomorphia</taxon>
        <taxon>Mytilida</taxon>
        <taxon>Mytiloidea</taxon>
        <taxon>Mytilidae</taxon>
        <taxon>Mytilinae</taxon>
        <taxon>Mytilus</taxon>
    </lineage>
</organism>
<dbReference type="EMBL" id="UYJE01002626">
    <property type="protein sequence ID" value="VDI12420.1"/>
    <property type="molecule type" value="Genomic_DNA"/>
</dbReference>
<evidence type="ECO:0000313" key="6">
    <source>
        <dbReference type="EMBL" id="VDI41539.1"/>
    </source>
</evidence>
<dbReference type="Pfam" id="PF24883">
    <property type="entry name" value="NPHP3_N"/>
    <property type="match status" value="1"/>
</dbReference>
<dbReference type="PANTHER" id="PTHR24123">
    <property type="entry name" value="ANKYRIN REPEAT-CONTAINING"/>
    <property type="match status" value="1"/>
</dbReference>
<feature type="repeat" description="ANK" evidence="3">
    <location>
        <begin position="709"/>
        <end position="741"/>
    </location>
</feature>
<keyword evidence="2 3" id="KW-0040">ANK repeat</keyword>
<dbReference type="OrthoDB" id="5989012at2759"/>
<dbReference type="EMBL" id="UYJE01005908">
    <property type="protein sequence ID" value="VDI41539.1"/>
    <property type="molecule type" value="Genomic_DNA"/>
</dbReference>
<evidence type="ECO:0000256" key="2">
    <source>
        <dbReference type="ARBA" id="ARBA00023043"/>
    </source>
</evidence>
<dbReference type="Gene3D" id="1.25.40.20">
    <property type="entry name" value="Ankyrin repeat-containing domain"/>
    <property type="match status" value="3"/>
</dbReference>
<dbReference type="Pfam" id="PF12796">
    <property type="entry name" value="Ank_2"/>
    <property type="match status" value="2"/>
</dbReference>
<dbReference type="Gene3D" id="3.40.50.300">
    <property type="entry name" value="P-loop containing nucleotide triphosphate hydrolases"/>
    <property type="match status" value="1"/>
</dbReference>